<dbReference type="InterPro" id="IPR022643">
    <property type="entry name" value="De-COase2_C"/>
</dbReference>
<dbReference type="PANTHER" id="PTHR43727">
    <property type="entry name" value="DIAMINOPIMELATE DECARBOXYLASE"/>
    <property type="match status" value="1"/>
</dbReference>
<evidence type="ECO:0000256" key="2">
    <source>
        <dbReference type="ARBA" id="ARBA00022898"/>
    </source>
</evidence>
<dbReference type="SUPFAM" id="SSF50621">
    <property type="entry name" value="Alanine racemase C-terminal domain-like"/>
    <property type="match status" value="1"/>
</dbReference>
<evidence type="ECO:0000313" key="6">
    <source>
        <dbReference type="EMBL" id="UNZ06916.1"/>
    </source>
</evidence>
<dbReference type="PRINTS" id="PR01179">
    <property type="entry name" value="ODADCRBXLASE"/>
</dbReference>
<name>A0ABY3ZAW4_STRRM</name>
<feature type="domain" description="Orn/DAP/Arg decarboxylase 2 C-terminal" evidence="4">
    <location>
        <begin position="31"/>
        <end position="379"/>
    </location>
</feature>
<dbReference type="SUPFAM" id="SSF51419">
    <property type="entry name" value="PLP-binding barrel"/>
    <property type="match status" value="1"/>
</dbReference>
<dbReference type="Pfam" id="PF02784">
    <property type="entry name" value="Orn_Arg_deC_N"/>
    <property type="match status" value="1"/>
</dbReference>
<keyword evidence="6" id="KW-0456">Lyase</keyword>
<evidence type="ECO:0000256" key="3">
    <source>
        <dbReference type="RuleBase" id="RU003737"/>
    </source>
</evidence>
<dbReference type="Gene3D" id="2.40.37.10">
    <property type="entry name" value="Lyase, Ornithine Decarboxylase, Chain A, domain 1"/>
    <property type="match status" value="1"/>
</dbReference>
<keyword evidence="2" id="KW-0663">Pyridoxal phosphate</keyword>
<sequence>MITELAARQVDALTAGHPGPGGTLDGPLPAYVYDLADLAAHAASVRAALPPRVDLYYAAKANPDPRLLRTLAPYIDGCEVSSGGEAAHVRAAEPALPLAFGGPGKTEAELRAALDLGVERFHLESEHELRMLSALARAAGREADVLLRVNLPLGAGATAGAALAMGGRATPFGLDPARAEHCLPLLCDGPLRLRGIHAHLASGLDAPAQLAIAARITDWARHFAARHGHSLCEIGLGGGMAVDYGRPETRFDWGEYGTGLAGLADRYPEFTLRIEPGRALTAYCGWYVTEVLDVKHSHGEAFAVLRGGTHHLRTPAAKGHDHPFVVLPVEEWTRPWPRPGAHNQEVTLAGQLCTPKDVLARRAPVAHLRAGDRVAFALSGAYAWNISHHDFLMHPPPGFHYVGGPEAAAVPAGIRSGAALRARRRP</sequence>
<keyword evidence="7" id="KW-1185">Reference proteome</keyword>
<feature type="domain" description="Orn/DAP/Arg decarboxylase 2 N-terminal" evidence="5">
    <location>
        <begin position="36"/>
        <end position="282"/>
    </location>
</feature>
<dbReference type="InterPro" id="IPR009006">
    <property type="entry name" value="Ala_racemase/Decarboxylase_C"/>
</dbReference>
<comment type="similarity">
    <text evidence="3">Belongs to the Orn/Lys/Arg decarboxylase class-II family.</text>
</comment>
<dbReference type="InterPro" id="IPR000183">
    <property type="entry name" value="Orn/DAP/Arg_de-COase"/>
</dbReference>
<evidence type="ECO:0000259" key="4">
    <source>
        <dbReference type="Pfam" id="PF00278"/>
    </source>
</evidence>
<dbReference type="CDD" id="cd06843">
    <property type="entry name" value="PLPDE_III_PvsE_like"/>
    <property type="match status" value="1"/>
</dbReference>
<proteinExistence type="inferred from homology"/>
<dbReference type="PANTHER" id="PTHR43727:SF2">
    <property type="entry name" value="GROUP IV DECARBOXYLASE"/>
    <property type="match status" value="1"/>
</dbReference>
<dbReference type="Gene3D" id="3.20.20.10">
    <property type="entry name" value="Alanine racemase"/>
    <property type="match status" value="1"/>
</dbReference>
<dbReference type="EC" id="4.1.1.95" evidence="6"/>
<dbReference type="InterPro" id="IPR022644">
    <property type="entry name" value="De-COase2_N"/>
</dbReference>
<dbReference type="RefSeq" id="WP_003986008.1">
    <property type="nucleotide sequence ID" value="NZ_CP043497.1"/>
</dbReference>
<dbReference type="GO" id="GO:0016829">
    <property type="term" value="F:lyase activity"/>
    <property type="evidence" value="ECO:0007669"/>
    <property type="project" value="UniProtKB-KW"/>
</dbReference>
<evidence type="ECO:0000259" key="5">
    <source>
        <dbReference type="Pfam" id="PF02784"/>
    </source>
</evidence>
<dbReference type="EMBL" id="CP094298">
    <property type="protein sequence ID" value="UNZ06916.1"/>
    <property type="molecule type" value="Genomic_DNA"/>
</dbReference>
<evidence type="ECO:0000313" key="7">
    <source>
        <dbReference type="Proteomes" id="UP000829494"/>
    </source>
</evidence>
<dbReference type="Pfam" id="PF00278">
    <property type="entry name" value="Orn_DAP_Arg_deC"/>
    <property type="match status" value="1"/>
</dbReference>
<reference evidence="6 7" key="1">
    <citation type="submission" date="2022-03" db="EMBL/GenBank/DDBJ databases">
        <title>Complete genome of Streptomyces rimosus ssp. rimosus R7 (=ATCC 10970).</title>
        <authorList>
            <person name="Beganovic S."/>
            <person name="Ruckert C."/>
            <person name="Busche T."/>
            <person name="Kalinowski J."/>
            <person name="Wittmann C."/>
        </authorList>
    </citation>
    <scope>NUCLEOTIDE SEQUENCE [LARGE SCALE GENOMIC DNA]</scope>
    <source>
        <strain evidence="6 7">R7</strain>
    </source>
</reference>
<dbReference type="InterPro" id="IPR029066">
    <property type="entry name" value="PLP-binding_barrel"/>
</dbReference>
<evidence type="ECO:0000256" key="1">
    <source>
        <dbReference type="ARBA" id="ARBA00001933"/>
    </source>
</evidence>
<dbReference type="Proteomes" id="UP000829494">
    <property type="component" value="Chromosome"/>
</dbReference>
<gene>
    <name evidence="6" type="primary">btrK2</name>
    <name evidence="6" type="ORF">SRIMR7_32660</name>
</gene>
<accession>A0ABY3ZAW4</accession>
<protein>
    <submittedName>
        <fullName evidence="6">L-glutamyl-[BtrI acyl-carrier protein] decarboxylase</fullName>
        <ecNumber evidence="6">4.1.1.95</ecNumber>
    </submittedName>
</protein>
<comment type="cofactor">
    <cofactor evidence="1">
        <name>pyridoxal 5'-phosphate</name>
        <dbReference type="ChEBI" id="CHEBI:597326"/>
    </cofactor>
</comment>
<dbReference type="GeneID" id="66853946"/>
<organism evidence="6 7">
    <name type="scientific">Streptomyces rimosus subsp. rimosus</name>
    <dbReference type="NCBI Taxonomy" id="132474"/>
    <lineage>
        <taxon>Bacteria</taxon>
        <taxon>Bacillati</taxon>
        <taxon>Actinomycetota</taxon>
        <taxon>Actinomycetes</taxon>
        <taxon>Kitasatosporales</taxon>
        <taxon>Streptomycetaceae</taxon>
        <taxon>Streptomyces</taxon>
    </lineage>
</organism>